<evidence type="ECO:0000256" key="7">
    <source>
        <dbReference type="ARBA" id="ARBA00022962"/>
    </source>
</evidence>
<dbReference type="Pfam" id="PF00733">
    <property type="entry name" value="Asn_synthase"/>
    <property type="match status" value="1"/>
</dbReference>
<protein>
    <recommendedName>
        <fullName evidence="3">asparagine synthase (glutamine-hydrolyzing)</fullName>
        <ecNumber evidence="3">6.3.5.4</ecNumber>
    </recommendedName>
</protein>
<feature type="domain" description="Glutamine amidotransferase type-2" evidence="9">
    <location>
        <begin position="2"/>
        <end position="214"/>
    </location>
</feature>
<comment type="catalytic activity">
    <reaction evidence="8">
        <text>L-aspartate + L-glutamine + ATP + H2O = L-asparagine + L-glutamate + AMP + diphosphate + H(+)</text>
        <dbReference type="Rhea" id="RHEA:12228"/>
        <dbReference type="ChEBI" id="CHEBI:15377"/>
        <dbReference type="ChEBI" id="CHEBI:15378"/>
        <dbReference type="ChEBI" id="CHEBI:29985"/>
        <dbReference type="ChEBI" id="CHEBI:29991"/>
        <dbReference type="ChEBI" id="CHEBI:30616"/>
        <dbReference type="ChEBI" id="CHEBI:33019"/>
        <dbReference type="ChEBI" id="CHEBI:58048"/>
        <dbReference type="ChEBI" id="CHEBI:58359"/>
        <dbReference type="ChEBI" id="CHEBI:456215"/>
        <dbReference type="EC" id="6.3.5.4"/>
    </reaction>
</comment>
<dbReference type="InterPro" id="IPR051786">
    <property type="entry name" value="ASN_synthetase/amidase"/>
</dbReference>
<evidence type="ECO:0000259" key="9">
    <source>
        <dbReference type="PROSITE" id="PS51278"/>
    </source>
</evidence>
<organism evidence="10">
    <name type="scientific">Actinoplanes campanulatus</name>
    <dbReference type="NCBI Taxonomy" id="113559"/>
    <lineage>
        <taxon>Bacteria</taxon>
        <taxon>Bacillati</taxon>
        <taxon>Actinomycetota</taxon>
        <taxon>Actinomycetes</taxon>
        <taxon>Micromonosporales</taxon>
        <taxon>Micromonosporaceae</taxon>
        <taxon>Actinoplanes</taxon>
    </lineage>
</organism>
<dbReference type="Gene3D" id="3.40.50.620">
    <property type="entry name" value="HUPs"/>
    <property type="match status" value="1"/>
</dbReference>
<comment type="similarity">
    <text evidence="2">Belongs to the asparagine synthetase family.</text>
</comment>
<dbReference type="PIRSF" id="PIRSF001589">
    <property type="entry name" value="Asn_synthetase_glu-h"/>
    <property type="match status" value="1"/>
</dbReference>
<dbReference type="InterPro" id="IPR033738">
    <property type="entry name" value="AsnB_N"/>
</dbReference>
<dbReference type="CDD" id="cd00712">
    <property type="entry name" value="AsnB"/>
    <property type="match status" value="1"/>
</dbReference>
<comment type="caution">
    <text evidence="10">The sequence shown here is derived from an EMBL/GenBank/DDBJ whole genome shotgun (WGS) entry which is preliminary data.</text>
</comment>
<sequence>MCGITGWVSFDRDLTRERETIDAMTGTMVCRGPDAGGTWLDRHAALGHRRLAVIDLAGGAQPMTVRTERGDVTLVYSGEVYNFAELRDELVGRGVHFTTASDTEVVLQAYLRWGPAFAERLNGMFAFAIWDAREQKLLMVRDRLGIKPLFFHRTSHGVIFGSEQKAILAHPSVARVVTADGLREALSYAFTPGHAIWAGLQQVEPGTMITVDETGLREHTYWRLETRPHTDDVDTSVEHVRGLLNDIVQRQLVADVPRCVLLSGGLDSGTLTALAAAHLGDERLRTFAVDFMGQAETFVPDDLRDTPDTPFIRDVVEHVGVDHADLVLDPKTLADPDVRKAALIARDVPMGAGDMDFSLYLLSKAIRAKSTVALSGEAADEIFGGYRHMHIPEIQAAPVFPWIAVNVGPFDKDATAMRSPLIAELKLEEYRRERYDSAVGEVARLESDDDFEHRMRIMIYLHVTRFMRYLLDRKDRMSMAVGLEVRVPFCDHRLVEYVYNAPWSMKTYDGREKSLLRGAVKRMLPDSVTWRPKSPYPSTQDPYYGRELQNQGRDLLTRPSHDVFELVDRAWLETATRRDLPTVDRLTRLGLERTLDLAVWLDVYRPDIRLP</sequence>
<dbReference type="Gene3D" id="3.60.20.10">
    <property type="entry name" value="Glutamine Phosphoribosylpyrophosphate, subunit 1, domain 1"/>
    <property type="match status" value="1"/>
</dbReference>
<dbReference type="InterPro" id="IPR001962">
    <property type="entry name" value="Asn_synthase"/>
</dbReference>
<dbReference type="PANTHER" id="PTHR43284:SF1">
    <property type="entry name" value="ASPARAGINE SYNTHETASE"/>
    <property type="match status" value="1"/>
</dbReference>
<comment type="pathway">
    <text evidence="1">Amino-acid biosynthesis; L-asparagine biosynthesis; L-asparagine from L-aspartate (L-Gln route): step 1/1.</text>
</comment>
<keyword evidence="5" id="KW-0067">ATP-binding</keyword>
<dbReference type="Pfam" id="PF13537">
    <property type="entry name" value="GATase_7"/>
    <property type="match status" value="1"/>
</dbReference>
<proteinExistence type="inferred from homology"/>
<dbReference type="InterPro" id="IPR029055">
    <property type="entry name" value="Ntn_hydrolases_N"/>
</dbReference>
<evidence type="ECO:0000256" key="4">
    <source>
        <dbReference type="ARBA" id="ARBA00022741"/>
    </source>
</evidence>
<dbReference type="SUPFAM" id="SSF56235">
    <property type="entry name" value="N-terminal nucleophile aminohydrolases (Ntn hydrolases)"/>
    <property type="match status" value="1"/>
</dbReference>
<dbReference type="NCBIfam" id="TIGR01536">
    <property type="entry name" value="asn_synth_AEB"/>
    <property type="match status" value="1"/>
</dbReference>
<dbReference type="EMBL" id="BOMF01000123">
    <property type="protein sequence ID" value="GID49230.1"/>
    <property type="molecule type" value="Genomic_DNA"/>
</dbReference>
<dbReference type="SUPFAM" id="SSF52402">
    <property type="entry name" value="Adenine nucleotide alpha hydrolases-like"/>
    <property type="match status" value="1"/>
</dbReference>
<evidence type="ECO:0000256" key="6">
    <source>
        <dbReference type="ARBA" id="ARBA00022888"/>
    </source>
</evidence>
<keyword evidence="7" id="KW-0315">Glutamine amidotransferase</keyword>
<reference evidence="10" key="1">
    <citation type="submission" date="2021-01" db="EMBL/GenBank/DDBJ databases">
        <title>Whole genome shotgun sequence of Actinoplanes capillaceus NBRC 16408.</title>
        <authorList>
            <person name="Komaki H."/>
            <person name="Tamura T."/>
        </authorList>
    </citation>
    <scope>NUCLEOTIDE SEQUENCE [LARGE SCALE GENOMIC DNA]</scope>
    <source>
        <strain evidence="10">NBRC 16408</strain>
    </source>
</reference>
<dbReference type="InterPro" id="IPR014729">
    <property type="entry name" value="Rossmann-like_a/b/a_fold"/>
</dbReference>
<evidence type="ECO:0000313" key="10">
    <source>
        <dbReference type="EMBL" id="GID49230.1"/>
    </source>
</evidence>
<evidence type="ECO:0000256" key="3">
    <source>
        <dbReference type="ARBA" id="ARBA00012737"/>
    </source>
</evidence>
<keyword evidence="6" id="KW-0028">Amino-acid biosynthesis</keyword>
<accession>A0ABQ3WSS5</accession>
<dbReference type="InterPro" id="IPR017932">
    <property type="entry name" value="GATase_2_dom"/>
</dbReference>
<name>A0ABQ3WSS5_9ACTN</name>
<dbReference type="CDD" id="cd01991">
    <property type="entry name" value="Asn_synthase_B_C"/>
    <property type="match status" value="1"/>
</dbReference>
<evidence type="ECO:0000256" key="2">
    <source>
        <dbReference type="ARBA" id="ARBA00005752"/>
    </source>
</evidence>
<dbReference type="PROSITE" id="PS51278">
    <property type="entry name" value="GATASE_TYPE_2"/>
    <property type="match status" value="1"/>
</dbReference>
<evidence type="ECO:0000256" key="8">
    <source>
        <dbReference type="ARBA" id="ARBA00048741"/>
    </source>
</evidence>
<keyword evidence="6" id="KW-0061">Asparagine biosynthesis</keyword>
<dbReference type="RefSeq" id="WP_204299352.1">
    <property type="nucleotide sequence ID" value="NZ_BAAAGQ010000026.1"/>
</dbReference>
<dbReference type="PANTHER" id="PTHR43284">
    <property type="entry name" value="ASPARAGINE SYNTHETASE (GLUTAMINE-HYDROLYZING)"/>
    <property type="match status" value="1"/>
</dbReference>
<dbReference type="InterPro" id="IPR006426">
    <property type="entry name" value="Asn_synth_AEB"/>
</dbReference>
<dbReference type="EC" id="6.3.5.4" evidence="3"/>
<keyword evidence="4" id="KW-0547">Nucleotide-binding</keyword>
<evidence type="ECO:0000256" key="5">
    <source>
        <dbReference type="ARBA" id="ARBA00022840"/>
    </source>
</evidence>
<evidence type="ECO:0000256" key="1">
    <source>
        <dbReference type="ARBA" id="ARBA00005187"/>
    </source>
</evidence>
<gene>
    <name evidence="10" type="primary">asnB_1</name>
    <name evidence="10" type="ORF">Aca07nite_65050</name>
</gene>